<reference evidence="1 2" key="1">
    <citation type="submission" date="2020-02" db="EMBL/GenBank/DDBJ databases">
        <authorList>
            <person name="Kim H.M."/>
            <person name="Jeon C.O."/>
        </authorList>
    </citation>
    <scope>NUCLEOTIDE SEQUENCE [LARGE SCALE GENOMIC DNA]</scope>
    <source>
        <strain evidence="1 2">PeD5</strain>
    </source>
</reference>
<name>A0A6M1LQN6_9PROT</name>
<dbReference type="AlphaFoldDB" id="A0A6M1LQN6"/>
<accession>A0A6M1LQN6</accession>
<protein>
    <submittedName>
        <fullName evidence="1">Uncharacterized protein</fullName>
    </submittedName>
</protein>
<dbReference type="RefSeq" id="WP_164696615.1">
    <property type="nucleotide sequence ID" value="NZ_JAAIKB010000010.1"/>
</dbReference>
<gene>
    <name evidence="1" type="ORF">G3576_22075</name>
</gene>
<evidence type="ECO:0000313" key="2">
    <source>
        <dbReference type="Proteomes" id="UP000475385"/>
    </source>
</evidence>
<sequence length="205" mass="22277">MPETPTAKPSPAGILETLGEMPRAGTAGQQIALHDLAWTTLETFIAPNGVAGTRLSNAWLCSRGWRVQLVDHYLMWKEEWVARLAEAARSRGHAFLLGTSVHPMIEGPSAVWRVATDPDPTSRFFEAHYTGFHMLFPADLSFAIHANEGDYAVYAGPEEFIRAALPPEAIGAAATADVVEGIEEEHGEGAIDGILAHYAPFMLDR</sequence>
<keyword evidence="2" id="KW-1185">Reference proteome</keyword>
<comment type="caution">
    <text evidence="1">The sequence shown here is derived from an EMBL/GenBank/DDBJ whole genome shotgun (WGS) entry which is preliminary data.</text>
</comment>
<organism evidence="1 2">
    <name type="scientific">Falsiroseomonas algicola</name>
    <dbReference type="NCBI Taxonomy" id="2716930"/>
    <lineage>
        <taxon>Bacteria</taxon>
        <taxon>Pseudomonadati</taxon>
        <taxon>Pseudomonadota</taxon>
        <taxon>Alphaproteobacteria</taxon>
        <taxon>Acetobacterales</taxon>
        <taxon>Roseomonadaceae</taxon>
        <taxon>Falsiroseomonas</taxon>
    </lineage>
</organism>
<dbReference type="Proteomes" id="UP000475385">
    <property type="component" value="Unassembled WGS sequence"/>
</dbReference>
<reference evidence="1 2" key="2">
    <citation type="submission" date="2020-03" db="EMBL/GenBank/DDBJ databases">
        <title>Roseomonas stagni sp. nov., isolated from pond water in Japan.</title>
        <authorList>
            <person name="Furuhata K."/>
            <person name="Miyamoto H."/>
            <person name="Goto K."/>
        </authorList>
    </citation>
    <scope>NUCLEOTIDE SEQUENCE [LARGE SCALE GENOMIC DNA]</scope>
    <source>
        <strain evidence="1 2">PeD5</strain>
    </source>
</reference>
<proteinExistence type="predicted"/>
<evidence type="ECO:0000313" key="1">
    <source>
        <dbReference type="EMBL" id="NGM22716.1"/>
    </source>
</evidence>
<dbReference type="EMBL" id="JAAIKB010000010">
    <property type="protein sequence ID" value="NGM22716.1"/>
    <property type="molecule type" value="Genomic_DNA"/>
</dbReference>